<sequence>MHTSTLQKDAAPNIPDEESSPFMESNHSLEEAKREKAAESQEAVTEGPDSSYSEVTLEKESDLREAPQGSDIKSETPMDSKTEKTVSDDNHAQIEENDKSQPCEKPTHCKSPINTEKTKETKEPPKSSSANDAEMVDLKEEREDNVSVEQFFRKLDELESVSSDVSEQGSIQLEPLTPSEVLEHEATEILQKGGASSKKKAAPVCENGDDVSKTCKHLDKSKDKQNYVAEEKSES</sequence>
<feature type="compositionally biased region" description="Basic and acidic residues" evidence="1">
    <location>
        <begin position="56"/>
        <end position="65"/>
    </location>
</feature>
<feature type="non-terminal residue" evidence="2">
    <location>
        <position position="1"/>
    </location>
</feature>
<dbReference type="EMBL" id="JAAWVQ010007039">
    <property type="protein sequence ID" value="MBN3270972.1"/>
    <property type="molecule type" value="Genomic_DNA"/>
</dbReference>
<evidence type="ECO:0000256" key="1">
    <source>
        <dbReference type="SAM" id="MobiDB-lite"/>
    </source>
</evidence>
<comment type="caution">
    <text evidence="2">The sequence shown here is derived from an EMBL/GenBank/DDBJ whole genome shotgun (WGS) entry which is preliminary data.</text>
</comment>
<feature type="compositionally biased region" description="Basic and acidic residues" evidence="1">
    <location>
        <begin position="210"/>
        <end position="235"/>
    </location>
</feature>
<feature type="compositionally biased region" description="Basic and acidic residues" evidence="1">
    <location>
        <begin position="116"/>
        <end position="125"/>
    </location>
</feature>
<feature type="non-terminal residue" evidence="2">
    <location>
        <position position="235"/>
    </location>
</feature>
<dbReference type="Proteomes" id="UP001166093">
    <property type="component" value="Unassembled WGS sequence"/>
</dbReference>
<proteinExistence type="predicted"/>
<organism evidence="2 3">
    <name type="scientific">Polyodon spathula</name>
    <name type="common">North American paddlefish</name>
    <name type="synonym">Squalus spathula</name>
    <dbReference type="NCBI Taxonomy" id="7913"/>
    <lineage>
        <taxon>Eukaryota</taxon>
        <taxon>Metazoa</taxon>
        <taxon>Chordata</taxon>
        <taxon>Craniata</taxon>
        <taxon>Vertebrata</taxon>
        <taxon>Euteleostomi</taxon>
        <taxon>Actinopterygii</taxon>
        <taxon>Chondrostei</taxon>
        <taxon>Acipenseriformes</taxon>
        <taxon>Polyodontidae</taxon>
        <taxon>Polyodon</taxon>
    </lineage>
</organism>
<feature type="region of interest" description="Disordered" evidence="1">
    <location>
        <begin position="1"/>
        <end position="144"/>
    </location>
</feature>
<accession>A0ABS2X9Z2</accession>
<evidence type="ECO:0000313" key="3">
    <source>
        <dbReference type="Proteomes" id="UP001166093"/>
    </source>
</evidence>
<keyword evidence="3" id="KW-1185">Reference proteome</keyword>
<feature type="compositionally biased region" description="Basic and acidic residues" evidence="1">
    <location>
        <begin position="72"/>
        <end position="107"/>
    </location>
</feature>
<reference evidence="2" key="1">
    <citation type="journal article" date="2021" name="Cell">
        <title>Tracing the genetic footprints of vertebrate landing in non-teleost ray-finned fishes.</title>
        <authorList>
            <person name="Bi X."/>
            <person name="Wang K."/>
            <person name="Yang L."/>
            <person name="Pan H."/>
            <person name="Jiang H."/>
            <person name="Wei Q."/>
            <person name="Fang M."/>
            <person name="Yu H."/>
            <person name="Zhu C."/>
            <person name="Cai Y."/>
            <person name="He Y."/>
            <person name="Gan X."/>
            <person name="Zeng H."/>
            <person name="Yu D."/>
            <person name="Zhu Y."/>
            <person name="Jiang H."/>
            <person name="Qiu Q."/>
            <person name="Yang H."/>
            <person name="Zhang Y.E."/>
            <person name="Wang W."/>
            <person name="Zhu M."/>
            <person name="He S."/>
            <person name="Zhang G."/>
        </authorList>
    </citation>
    <scope>NUCLEOTIDE SEQUENCE</scope>
    <source>
        <strain evidence="2">Pddl_001</strain>
    </source>
</reference>
<name>A0ABS2X9Z2_POLSP</name>
<feature type="compositionally biased region" description="Basic and acidic residues" evidence="1">
    <location>
        <begin position="27"/>
        <end position="39"/>
    </location>
</feature>
<evidence type="ECO:0000313" key="2">
    <source>
        <dbReference type="EMBL" id="MBN3270972.1"/>
    </source>
</evidence>
<feature type="region of interest" description="Disordered" evidence="1">
    <location>
        <begin position="159"/>
        <end position="235"/>
    </location>
</feature>
<gene>
    <name evidence="2" type="primary">Znf280d_0</name>
    <name evidence="2" type="ORF">GTO93_0014021</name>
</gene>
<protein>
    <submittedName>
        <fullName evidence="2">Z280D protein</fullName>
    </submittedName>
</protein>